<dbReference type="GO" id="GO:0016757">
    <property type="term" value="F:glycosyltransferase activity"/>
    <property type="evidence" value="ECO:0007669"/>
    <property type="project" value="UniProtKB-KW"/>
</dbReference>
<sequence>MFCVFCKSFTLNTFCKICSQILSEPSPIVRELEGFKIYSFYGYSETKELIHSKHQMHGYFIYKNLAKFTFKKFAKSFSFPEQVYAIPIDDRVNFGYSHTAILANALRAKNLKPIFHALHATSKTSYSGRDLQFRQNNPRNFKILKKITAPVILVDDIITTGTTILEARNTLEKAGVKVLFALVLADAKH</sequence>
<dbReference type="KEGG" id="ccoc:CCON33237_1071"/>
<dbReference type="InterPro" id="IPR000836">
    <property type="entry name" value="PRTase_dom"/>
</dbReference>
<dbReference type="Pfam" id="PF00156">
    <property type="entry name" value="Pribosyltran"/>
    <property type="match status" value="1"/>
</dbReference>
<keyword evidence="3" id="KW-0328">Glycosyltransferase</keyword>
<keyword evidence="3" id="KW-0808">Transferase</keyword>
<evidence type="ECO:0000313" key="4">
    <source>
        <dbReference type="Proteomes" id="UP000066049"/>
    </source>
</evidence>
<dbReference type="GeneID" id="28662749"/>
<dbReference type="EMBL" id="CP012541">
    <property type="protein sequence ID" value="ALF47746.1"/>
    <property type="molecule type" value="Genomic_DNA"/>
</dbReference>
<dbReference type="AlphaFoldDB" id="A0A0M4SMY3"/>
<feature type="domain" description="Phosphoribosyltransferase" evidence="2">
    <location>
        <begin position="145"/>
        <end position="187"/>
    </location>
</feature>
<evidence type="ECO:0000313" key="3">
    <source>
        <dbReference type="EMBL" id="ALF47746.1"/>
    </source>
</evidence>
<proteinExistence type="inferred from homology"/>
<dbReference type="RefSeq" id="WP_054196731.1">
    <property type="nucleotide sequence ID" value="NZ_CABMKQ010000031.1"/>
</dbReference>
<dbReference type="Proteomes" id="UP000066049">
    <property type="component" value="Chromosome"/>
</dbReference>
<dbReference type="CDD" id="cd06223">
    <property type="entry name" value="PRTases_typeI"/>
    <property type="match status" value="1"/>
</dbReference>
<dbReference type="PATRIC" id="fig|199.248.peg.1110"/>
<evidence type="ECO:0000256" key="1">
    <source>
        <dbReference type="ARBA" id="ARBA00008007"/>
    </source>
</evidence>
<accession>A0A0M4SMY3</accession>
<gene>
    <name evidence="3" type="primary">ctsW</name>
    <name evidence="3" type="ORF">CCON33237_1071</name>
</gene>
<dbReference type="SUPFAM" id="SSF53271">
    <property type="entry name" value="PRTase-like"/>
    <property type="match status" value="1"/>
</dbReference>
<protein>
    <submittedName>
        <fullName evidence="3">Transformation system, predicted amidophosphoribosyltransferase CtsW</fullName>
    </submittedName>
</protein>
<reference evidence="4" key="1">
    <citation type="submission" date="2015-08" db="EMBL/GenBank/DDBJ databases">
        <title>Comparative genomics of the Campylobacter concisus group.</title>
        <authorList>
            <person name="Miller W.G."/>
            <person name="Yee E."/>
            <person name="Chapman M.H."/>
            <person name="Huynh S."/>
            <person name="Bono J.L."/>
            <person name="On S.L.W."/>
            <person name="St Leger J."/>
            <person name="Foster G."/>
            <person name="Parker C.T."/>
        </authorList>
    </citation>
    <scope>NUCLEOTIDE SEQUENCE [LARGE SCALE GENOMIC DNA]</scope>
    <source>
        <strain evidence="4">ATCC 33237</strain>
    </source>
</reference>
<organism evidence="3 4">
    <name type="scientific">Campylobacter concisus</name>
    <dbReference type="NCBI Taxonomy" id="199"/>
    <lineage>
        <taxon>Bacteria</taxon>
        <taxon>Pseudomonadati</taxon>
        <taxon>Campylobacterota</taxon>
        <taxon>Epsilonproteobacteria</taxon>
        <taxon>Campylobacterales</taxon>
        <taxon>Campylobacteraceae</taxon>
        <taxon>Campylobacter</taxon>
    </lineage>
</organism>
<evidence type="ECO:0000259" key="2">
    <source>
        <dbReference type="Pfam" id="PF00156"/>
    </source>
</evidence>
<dbReference type="PANTHER" id="PTHR47505:SF1">
    <property type="entry name" value="DNA UTILIZATION PROTEIN YHGH"/>
    <property type="match status" value="1"/>
</dbReference>
<dbReference type="InterPro" id="IPR029057">
    <property type="entry name" value="PRTase-like"/>
</dbReference>
<comment type="similarity">
    <text evidence="1">Belongs to the ComF/GntX family.</text>
</comment>
<dbReference type="InterPro" id="IPR051910">
    <property type="entry name" value="ComF/GntX_DNA_util-trans"/>
</dbReference>
<dbReference type="PANTHER" id="PTHR47505">
    <property type="entry name" value="DNA UTILIZATION PROTEIN YHGH"/>
    <property type="match status" value="1"/>
</dbReference>
<dbReference type="Gene3D" id="3.40.50.2020">
    <property type="match status" value="1"/>
</dbReference>
<name>A0A0M4SMY3_9BACT</name>